<feature type="signal peptide" evidence="1">
    <location>
        <begin position="1"/>
        <end position="20"/>
    </location>
</feature>
<keyword evidence="4" id="KW-1185">Reference proteome</keyword>
<evidence type="ECO:0000313" key="3">
    <source>
        <dbReference type="EMBL" id="MBR0654084.1"/>
    </source>
</evidence>
<dbReference type="EMBL" id="JAAEDH010000002">
    <property type="protein sequence ID" value="MBR0654084.1"/>
    <property type="molecule type" value="Genomic_DNA"/>
</dbReference>
<dbReference type="SUPFAM" id="SSF53850">
    <property type="entry name" value="Periplasmic binding protein-like II"/>
    <property type="match status" value="1"/>
</dbReference>
<dbReference type="PANTHER" id="PTHR37945:SF1">
    <property type="entry name" value="EXTRACELLULAR TUNGSTATE BINDING PROTEIN"/>
    <property type="match status" value="1"/>
</dbReference>
<dbReference type="AlphaFoldDB" id="A0AAF1JYH5"/>
<protein>
    <submittedName>
        <fullName evidence="3">Solute-binding protein</fullName>
    </submittedName>
</protein>
<evidence type="ECO:0000256" key="1">
    <source>
        <dbReference type="SAM" id="SignalP"/>
    </source>
</evidence>
<dbReference type="InterPro" id="IPR052738">
    <property type="entry name" value="ABC-Tungstate_binding"/>
</dbReference>
<keyword evidence="1" id="KW-0732">Signal</keyword>
<proteinExistence type="predicted"/>
<dbReference type="Pfam" id="PF12849">
    <property type="entry name" value="PBP_like_2"/>
    <property type="match status" value="1"/>
</dbReference>
<reference evidence="3" key="2">
    <citation type="journal article" date="2021" name="Syst. Appl. Microbiol.">
        <title>Roseomonas hellenica sp. nov., isolated from roots of wild-growing Alkanna tinctoria.</title>
        <authorList>
            <person name="Rat A."/>
            <person name="Naranjo H.D."/>
            <person name="Lebbe L."/>
            <person name="Cnockaert M."/>
            <person name="Krigas N."/>
            <person name="Grigoriadou K."/>
            <person name="Maloupa E."/>
            <person name="Willems A."/>
        </authorList>
    </citation>
    <scope>NUCLEOTIDE SEQUENCE</scope>
    <source>
        <strain evidence="3">LMG 28251</strain>
    </source>
</reference>
<comment type="caution">
    <text evidence="3">The sequence shown here is derived from an EMBL/GenBank/DDBJ whole genome shotgun (WGS) entry which is preliminary data.</text>
</comment>
<dbReference type="InterPro" id="IPR024370">
    <property type="entry name" value="PBP_domain"/>
</dbReference>
<name>A0AAF1JYH5_9PROT</name>
<organism evidence="3 4">
    <name type="scientific">Plastoroseomonas arctica</name>
    <dbReference type="NCBI Taxonomy" id="1509237"/>
    <lineage>
        <taxon>Bacteria</taxon>
        <taxon>Pseudomonadati</taxon>
        <taxon>Pseudomonadota</taxon>
        <taxon>Alphaproteobacteria</taxon>
        <taxon>Acetobacterales</taxon>
        <taxon>Acetobacteraceae</taxon>
        <taxon>Plastoroseomonas</taxon>
    </lineage>
</organism>
<feature type="chain" id="PRO_5042103790" evidence="1">
    <location>
        <begin position="21"/>
        <end position="275"/>
    </location>
</feature>
<dbReference type="PANTHER" id="PTHR37945">
    <property type="entry name" value="EXTRACELLULAR TUNGSTATE BINDING PROTEIN"/>
    <property type="match status" value="1"/>
</dbReference>
<accession>A0AAF1JYH5</accession>
<gene>
    <name evidence="3" type="ORF">GXW79_03220</name>
</gene>
<feature type="domain" description="PBP" evidence="2">
    <location>
        <begin position="26"/>
        <end position="246"/>
    </location>
</feature>
<evidence type="ECO:0000259" key="2">
    <source>
        <dbReference type="Pfam" id="PF12849"/>
    </source>
</evidence>
<dbReference type="Gene3D" id="3.40.190.10">
    <property type="entry name" value="Periplasmic binding protein-like II"/>
    <property type="match status" value="2"/>
</dbReference>
<sequence>MHRRFLAAALVALLSLPALAQERSITIASTTSTEQSGLFGHLLPIFTRETGIAVRVVALGTGQALDVGRRGDADLVFVHDRPAEERFVAEGAGGPRLHVMFNDFVLIGPAADPAGIAGQRDTAEALRRIAAARAPFVSRGDRSGTHAAELRLWQQAGVDPVAGRGAWYREVGQGMGPALNTAAAQGAYILADRGTWLAFRNRQDLRIVVEGDARLFNQYGVMLVNPQRHLHVKVAEAQRFIDWIVAPAGQAAIAGYQINGEQLFFPNATVPEPVS</sequence>
<reference evidence="3" key="1">
    <citation type="submission" date="2020-01" db="EMBL/GenBank/DDBJ databases">
        <authorList>
            <person name="Rat A."/>
        </authorList>
    </citation>
    <scope>NUCLEOTIDE SEQUENCE</scope>
    <source>
        <strain evidence="3">LMG 28251</strain>
    </source>
</reference>
<dbReference type="RefSeq" id="WP_211872798.1">
    <property type="nucleotide sequence ID" value="NZ_JAAEDH010000002.1"/>
</dbReference>
<evidence type="ECO:0000313" key="4">
    <source>
        <dbReference type="Proteomes" id="UP001196068"/>
    </source>
</evidence>
<dbReference type="Proteomes" id="UP001196068">
    <property type="component" value="Unassembled WGS sequence"/>
</dbReference>